<dbReference type="Gene3D" id="2.60.40.10">
    <property type="entry name" value="Immunoglobulins"/>
    <property type="match status" value="3"/>
</dbReference>
<feature type="domain" description="Cep192-like" evidence="8">
    <location>
        <begin position="557"/>
        <end position="705"/>
    </location>
</feature>
<evidence type="ECO:0000259" key="6">
    <source>
        <dbReference type="Pfam" id="PF22067"/>
    </source>
</evidence>
<dbReference type="Pfam" id="PF22065">
    <property type="entry name" value="Cep192_D7"/>
    <property type="match status" value="1"/>
</dbReference>
<dbReference type="GO" id="GO:0000242">
    <property type="term" value="C:pericentriolar material"/>
    <property type="evidence" value="ECO:0007669"/>
    <property type="project" value="TreeGrafter"/>
</dbReference>
<dbReference type="Pfam" id="PF22066">
    <property type="entry name" value="Cep192_D8"/>
    <property type="match status" value="1"/>
</dbReference>
<dbReference type="InterPro" id="IPR054087">
    <property type="entry name" value="Cep192-like_D7"/>
</dbReference>
<protein>
    <recommendedName>
        <fullName evidence="11">Centrosomal protein 192</fullName>
    </recommendedName>
</protein>
<dbReference type="Pfam" id="PF22067">
    <property type="entry name" value="Cep192_D3"/>
    <property type="match status" value="1"/>
</dbReference>
<dbReference type="InterPro" id="IPR054090">
    <property type="entry name" value="Cep192_Spd-2-like_dom"/>
</dbReference>
<dbReference type="InterPro" id="IPR039103">
    <property type="entry name" value="Spd-2/CEP192"/>
</dbReference>
<reference evidence="9" key="1">
    <citation type="journal article" date="2023" name="DNA Res.">
        <title>Chromosome-level genome assembly of Phrynocephalus forsythii using third-generation DNA sequencing and Hi-C analysis.</title>
        <authorList>
            <person name="Qi Y."/>
            <person name="Zhao W."/>
            <person name="Zhao Y."/>
            <person name="Niu C."/>
            <person name="Cao S."/>
            <person name="Zhang Y."/>
        </authorList>
    </citation>
    <scope>NUCLEOTIDE SEQUENCE</scope>
    <source>
        <tissue evidence="9">Muscle</tissue>
    </source>
</reference>
<dbReference type="GO" id="GO:0005737">
    <property type="term" value="C:cytoplasm"/>
    <property type="evidence" value="ECO:0007669"/>
    <property type="project" value="TreeGrafter"/>
</dbReference>
<feature type="domain" description="Cep192/Spd-2-like" evidence="7">
    <location>
        <begin position="438"/>
        <end position="551"/>
    </location>
</feature>
<dbReference type="Pfam" id="PF22064">
    <property type="entry name" value="Cep192_D2"/>
    <property type="match status" value="1"/>
</dbReference>
<feature type="domain" description="Cep192-like" evidence="3">
    <location>
        <begin position="168"/>
        <end position="320"/>
    </location>
</feature>
<dbReference type="InterPro" id="IPR054091">
    <property type="entry name" value="Cep192-like_D5"/>
</dbReference>
<dbReference type="Proteomes" id="UP001142489">
    <property type="component" value="Unassembled WGS sequence"/>
</dbReference>
<dbReference type="Pfam" id="PF22073">
    <property type="entry name" value="Cep192_D4"/>
    <property type="match status" value="1"/>
</dbReference>
<dbReference type="GO" id="GO:0090307">
    <property type="term" value="P:mitotic spindle assembly"/>
    <property type="evidence" value="ECO:0007669"/>
    <property type="project" value="TreeGrafter"/>
</dbReference>
<dbReference type="InterPro" id="IPR054088">
    <property type="entry name" value="Cep192-like_D8"/>
</dbReference>
<feature type="domain" description="Cep192-like" evidence="4">
    <location>
        <begin position="828"/>
        <end position="950"/>
    </location>
</feature>
<sequence length="1084" mass="121093">MALGPDVGTGVLGTASHQNLTTTSRTGLASDARPRQWEESVPLGFAHVKVPEEVKFPNACCVGLTSQTVLSILNPSERWIQVSISLLSIMFNGEKMEPQKHRCLLFKNKAVIGPCATEELKMLFLPCQAGVFQCVLSVASWPFSADADTIVQAEALAARVIVNAVAENPDIEVEAGKTNHLDFGDLPSGSWKVLPLKLTNKTCARVPVRLVINANAVAWRCFTFCKEPVDPSVKSAVPTYNISQLAAPSVISHVMNASCDGQDPEVLVVWVQFHAPSKYISSDCLGPADEYFARIDVEVDCPEPANVLKSIPLSARSGTPRIYAPKSLQTLCMSAKMGSSTRQQLPLKNAGNIKVDLKIMMLETDSCISVKPELLTLIPGEEQEVTIEFSPKDCRNAESVVKILVLPSGPEYKVTVKGEVTAVESKLLVQKCSKTEDPPILANKQFLSWGGVQLGRTVQQKLILRNDSVSTTQQLRLLIRGQDQDCFQLKLGEQAYNNCEIKIRPKHDYDVFVTFTPTRFACMFAKLEMKQLGLLSQLGIKFTIPLYGYGGKSNVRLEDVKRHGNRYILGLYELSPDKTCQASFTVHNTGSRAAYVKALCFKNFCERIVMDPSMMRIFPEKFVLKEGSLRKVTVTSNSSEEQNRSLVLSTICLFYGDEILRQQYCRGRQHHLEQLQKILPANNPVINVKFDEEFPGEELVTEGGTTVTKYAQMHNNSARSLKFELSWPAHCLTITPQHGIIEAGNTISICVSPNPSLAENKSILPWSGLIYIHCDGVQKIVRVQIREDSFEEQSGRGFSATKAQVQQPQQQPQPELPVIHIQPLQKLPLTKLEVKNRTVCFPETRSGETSEKYLEIENNGDENVKWFLSAFAPPYVKDLDESGEVYRATYTAFHCSCISGTIEAHGKEKVVVIFLPRDRGHYSQFWDLECHPLHDPQMKDKHRLQFCGMSILGKEIFKNEASLAALVKISVRDVSQRRECPDTLDHKIWYVNKIVSLLKYSLALLCSKQLQLLNNFFLKLQLKFRSPKAPFYIKHSHYTLRCHHYCNLPVQFKPIASGTFKGLLVVETDKSGILTIQLIGEGVC</sequence>
<dbReference type="GO" id="GO:0090222">
    <property type="term" value="P:centrosome-templated microtubule nucleation"/>
    <property type="evidence" value="ECO:0007669"/>
    <property type="project" value="InterPro"/>
</dbReference>
<evidence type="ECO:0000259" key="7">
    <source>
        <dbReference type="Pfam" id="PF22073"/>
    </source>
</evidence>
<dbReference type="PANTHER" id="PTHR16029:SF11">
    <property type="entry name" value="CENTROSOMAL PROTEIN OF 192 KDA"/>
    <property type="match status" value="1"/>
</dbReference>
<dbReference type="EMBL" id="JAPFRF010000003">
    <property type="protein sequence ID" value="KAJ7338662.1"/>
    <property type="molecule type" value="Genomic_DNA"/>
</dbReference>
<accession>A0A9Q1B5Z1</accession>
<proteinExistence type="predicted"/>
<evidence type="ECO:0008006" key="11">
    <source>
        <dbReference type="Google" id="ProtNLM"/>
    </source>
</evidence>
<dbReference type="GO" id="GO:0005814">
    <property type="term" value="C:centriole"/>
    <property type="evidence" value="ECO:0007669"/>
    <property type="project" value="TreeGrafter"/>
</dbReference>
<keyword evidence="10" id="KW-1185">Reference proteome</keyword>
<organism evidence="9 10">
    <name type="scientific">Phrynocephalus forsythii</name>
    <dbReference type="NCBI Taxonomy" id="171643"/>
    <lineage>
        <taxon>Eukaryota</taxon>
        <taxon>Metazoa</taxon>
        <taxon>Chordata</taxon>
        <taxon>Craniata</taxon>
        <taxon>Vertebrata</taxon>
        <taxon>Euteleostomi</taxon>
        <taxon>Lepidosauria</taxon>
        <taxon>Squamata</taxon>
        <taxon>Bifurcata</taxon>
        <taxon>Unidentata</taxon>
        <taxon>Episquamata</taxon>
        <taxon>Toxicofera</taxon>
        <taxon>Iguania</taxon>
        <taxon>Acrodonta</taxon>
        <taxon>Agamidae</taxon>
        <taxon>Agaminae</taxon>
        <taxon>Phrynocephalus</taxon>
    </lineage>
</organism>
<evidence type="ECO:0000259" key="3">
    <source>
        <dbReference type="Pfam" id="PF22064"/>
    </source>
</evidence>
<evidence type="ECO:0000313" key="9">
    <source>
        <dbReference type="EMBL" id="KAJ7338662.1"/>
    </source>
</evidence>
<dbReference type="PANTHER" id="PTHR16029">
    <property type="entry name" value="CENTROSOMAL PROTEIN OF 192 KDA"/>
    <property type="match status" value="1"/>
</dbReference>
<dbReference type="InterPro" id="IPR054089">
    <property type="entry name" value="Cep192-like_D3"/>
</dbReference>
<evidence type="ECO:0000259" key="2">
    <source>
        <dbReference type="Pfam" id="PF22060"/>
    </source>
</evidence>
<dbReference type="OrthoDB" id="67059at2759"/>
<dbReference type="GO" id="GO:0019901">
    <property type="term" value="F:protein kinase binding"/>
    <property type="evidence" value="ECO:0007669"/>
    <property type="project" value="TreeGrafter"/>
</dbReference>
<dbReference type="GO" id="GO:0071539">
    <property type="term" value="P:protein localization to centrosome"/>
    <property type="evidence" value="ECO:0007669"/>
    <property type="project" value="InterPro"/>
</dbReference>
<dbReference type="InterPro" id="IPR013783">
    <property type="entry name" value="Ig-like_fold"/>
</dbReference>
<feature type="region of interest" description="Disordered" evidence="1">
    <location>
        <begin position="792"/>
        <end position="813"/>
    </location>
</feature>
<dbReference type="Pfam" id="PF22060">
    <property type="entry name" value="Cep192_D1"/>
    <property type="match status" value="1"/>
</dbReference>
<feature type="domain" description="Cep192-like" evidence="2">
    <location>
        <begin position="45"/>
        <end position="166"/>
    </location>
</feature>
<gene>
    <name evidence="9" type="ORF">JRQ81_012564</name>
</gene>
<dbReference type="InterPro" id="IPR054086">
    <property type="entry name" value="Cep192-like_D2"/>
</dbReference>
<feature type="domain" description="Cep192-like" evidence="6">
    <location>
        <begin position="324"/>
        <end position="420"/>
    </location>
</feature>
<dbReference type="GO" id="GO:0051298">
    <property type="term" value="P:centrosome duplication"/>
    <property type="evidence" value="ECO:0007669"/>
    <property type="project" value="InterPro"/>
</dbReference>
<name>A0A9Q1B5Z1_9SAUR</name>
<feature type="domain" description="Cep192-like" evidence="5">
    <location>
        <begin position="1007"/>
        <end position="1082"/>
    </location>
</feature>
<dbReference type="InterPro" id="IPR054085">
    <property type="entry name" value="Cep192-like_D1"/>
</dbReference>
<dbReference type="AlphaFoldDB" id="A0A9Q1B5Z1"/>
<comment type="caution">
    <text evidence="9">The sequence shown here is derived from an EMBL/GenBank/DDBJ whole genome shotgun (WGS) entry which is preliminary data.</text>
</comment>
<evidence type="ECO:0000259" key="4">
    <source>
        <dbReference type="Pfam" id="PF22065"/>
    </source>
</evidence>
<dbReference type="Pfam" id="PF22074">
    <property type="entry name" value="Cep192_D5"/>
    <property type="match status" value="1"/>
</dbReference>
<evidence type="ECO:0000259" key="8">
    <source>
        <dbReference type="Pfam" id="PF22074"/>
    </source>
</evidence>
<evidence type="ECO:0000313" key="10">
    <source>
        <dbReference type="Proteomes" id="UP001142489"/>
    </source>
</evidence>
<feature type="compositionally biased region" description="Low complexity" evidence="1">
    <location>
        <begin position="804"/>
        <end position="813"/>
    </location>
</feature>
<evidence type="ECO:0000259" key="5">
    <source>
        <dbReference type="Pfam" id="PF22066"/>
    </source>
</evidence>
<evidence type="ECO:0000256" key="1">
    <source>
        <dbReference type="SAM" id="MobiDB-lite"/>
    </source>
</evidence>